<proteinExistence type="predicted"/>
<reference evidence="2" key="1">
    <citation type="submission" date="2022-10" db="EMBL/GenBank/DDBJ databases">
        <title>The complete genomes of actinobacterial strains from the NBC collection.</title>
        <authorList>
            <person name="Joergensen T.S."/>
            <person name="Alvarez Arevalo M."/>
            <person name="Sterndorff E.B."/>
            <person name="Faurdal D."/>
            <person name="Vuksanovic O."/>
            <person name="Mourched A.-S."/>
            <person name="Charusanti P."/>
            <person name="Shaw S."/>
            <person name="Blin K."/>
            <person name="Weber T."/>
        </authorList>
    </citation>
    <scope>NUCLEOTIDE SEQUENCE</scope>
    <source>
        <strain evidence="2">NBC_00303</strain>
    </source>
</reference>
<dbReference type="RefSeq" id="WP_328740244.1">
    <property type="nucleotide sequence ID" value="NZ_CP108036.1"/>
</dbReference>
<protein>
    <submittedName>
        <fullName evidence="2">Uncharacterized protein</fullName>
    </submittedName>
</protein>
<dbReference type="GeneID" id="95499997"/>
<gene>
    <name evidence="2" type="ORF">OHA91_28155</name>
</gene>
<name>A0ABZ1QH89_9ACTN</name>
<keyword evidence="3" id="KW-1185">Reference proteome</keyword>
<organism evidence="2 3">
    <name type="scientific">Streptomyces erythrochromogenes</name>
    <dbReference type="NCBI Taxonomy" id="285574"/>
    <lineage>
        <taxon>Bacteria</taxon>
        <taxon>Bacillati</taxon>
        <taxon>Actinomycetota</taxon>
        <taxon>Actinomycetes</taxon>
        <taxon>Kitasatosporales</taxon>
        <taxon>Streptomycetaceae</taxon>
        <taxon>Streptomyces</taxon>
    </lineage>
</organism>
<evidence type="ECO:0000256" key="1">
    <source>
        <dbReference type="SAM" id="MobiDB-lite"/>
    </source>
</evidence>
<dbReference type="EMBL" id="CP108036">
    <property type="protein sequence ID" value="WUN82036.1"/>
    <property type="molecule type" value="Genomic_DNA"/>
</dbReference>
<evidence type="ECO:0000313" key="2">
    <source>
        <dbReference type="EMBL" id="WUN82036.1"/>
    </source>
</evidence>
<feature type="region of interest" description="Disordered" evidence="1">
    <location>
        <begin position="1"/>
        <end position="20"/>
    </location>
</feature>
<evidence type="ECO:0000313" key="3">
    <source>
        <dbReference type="Proteomes" id="UP001432312"/>
    </source>
</evidence>
<sequence>MARAGRVRQGGQEGVPDIGAGQYCANKEEMFVRVLMERTPNAGPLMAALQAAAAVARSVWAAIR</sequence>
<dbReference type="Proteomes" id="UP001432312">
    <property type="component" value="Chromosome"/>
</dbReference>
<accession>A0ABZ1QH89</accession>